<dbReference type="OrthoDB" id="5985073at2759"/>
<dbReference type="Proteomes" id="UP000235786">
    <property type="component" value="Unassembled WGS sequence"/>
</dbReference>
<dbReference type="EMBL" id="KZ613944">
    <property type="protein sequence ID" value="PMD41128.1"/>
    <property type="molecule type" value="Genomic_DNA"/>
</dbReference>
<protein>
    <submittedName>
        <fullName evidence="3">WSC-domain-containing protein</fullName>
    </submittedName>
</protein>
<accession>A0A2J6RRI2</accession>
<dbReference type="Pfam" id="PF01822">
    <property type="entry name" value="WSC"/>
    <property type="match status" value="1"/>
</dbReference>
<evidence type="ECO:0000313" key="3">
    <source>
        <dbReference type="EMBL" id="PMD41128.1"/>
    </source>
</evidence>
<name>A0A2J6RRI2_HYAVF</name>
<dbReference type="AlphaFoldDB" id="A0A2J6RRI2"/>
<proteinExistence type="predicted"/>
<organism evidence="3 4">
    <name type="scientific">Hyaloscypha variabilis (strain UAMH 11265 / GT02V1 / F)</name>
    <name type="common">Meliniomyces variabilis</name>
    <dbReference type="NCBI Taxonomy" id="1149755"/>
    <lineage>
        <taxon>Eukaryota</taxon>
        <taxon>Fungi</taxon>
        <taxon>Dikarya</taxon>
        <taxon>Ascomycota</taxon>
        <taxon>Pezizomycotina</taxon>
        <taxon>Leotiomycetes</taxon>
        <taxon>Helotiales</taxon>
        <taxon>Hyaloscyphaceae</taxon>
        <taxon>Hyaloscypha</taxon>
        <taxon>Hyaloscypha variabilis</taxon>
    </lineage>
</organism>
<dbReference type="InterPro" id="IPR051589">
    <property type="entry name" value="Sialate-O-sulfotransferase"/>
</dbReference>
<evidence type="ECO:0000313" key="4">
    <source>
        <dbReference type="Proteomes" id="UP000235786"/>
    </source>
</evidence>
<feature type="domain" description="WSC" evidence="2">
    <location>
        <begin position="23"/>
        <end position="116"/>
    </location>
</feature>
<dbReference type="InterPro" id="IPR002889">
    <property type="entry name" value="WSC_carb-bd"/>
</dbReference>
<keyword evidence="4" id="KW-1185">Reference proteome</keyword>
<dbReference type="STRING" id="1149755.A0A2J6RRI2"/>
<dbReference type="PROSITE" id="PS51212">
    <property type="entry name" value="WSC"/>
    <property type="match status" value="1"/>
</dbReference>
<evidence type="ECO:0000259" key="2">
    <source>
        <dbReference type="PROSITE" id="PS51212"/>
    </source>
</evidence>
<dbReference type="PANTHER" id="PTHR45964:SF5">
    <property type="entry name" value="WSCD FAMILY MEMBER CG9164"/>
    <property type="match status" value="1"/>
</dbReference>
<feature type="non-terminal residue" evidence="3">
    <location>
        <position position="116"/>
    </location>
</feature>
<keyword evidence="1" id="KW-0677">Repeat</keyword>
<dbReference type="PANTHER" id="PTHR45964">
    <property type="entry name" value="WSCD FAMILY MEMBER CG9164"/>
    <property type="match status" value="1"/>
</dbReference>
<reference evidence="3 4" key="1">
    <citation type="submission" date="2016-04" db="EMBL/GenBank/DDBJ databases">
        <title>A degradative enzymes factory behind the ericoid mycorrhizal symbiosis.</title>
        <authorList>
            <consortium name="DOE Joint Genome Institute"/>
            <person name="Martino E."/>
            <person name="Morin E."/>
            <person name="Grelet G."/>
            <person name="Kuo A."/>
            <person name="Kohler A."/>
            <person name="Daghino S."/>
            <person name="Barry K."/>
            <person name="Choi C."/>
            <person name="Cichocki N."/>
            <person name="Clum A."/>
            <person name="Copeland A."/>
            <person name="Hainaut M."/>
            <person name="Haridas S."/>
            <person name="Labutti K."/>
            <person name="Lindquist E."/>
            <person name="Lipzen A."/>
            <person name="Khouja H.-R."/>
            <person name="Murat C."/>
            <person name="Ohm R."/>
            <person name="Olson A."/>
            <person name="Spatafora J."/>
            <person name="Veneault-Fourrey C."/>
            <person name="Henrissat B."/>
            <person name="Grigoriev I."/>
            <person name="Martin F."/>
            <person name="Perotto S."/>
        </authorList>
    </citation>
    <scope>NUCLEOTIDE SEQUENCE [LARGE SCALE GENOMIC DNA]</scope>
    <source>
        <strain evidence="3 4">F</strain>
    </source>
</reference>
<gene>
    <name evidence="3" type="ORF">L207DRAFT_426484</name>
</gene>
<dbReference type="SMART" id="SM00321">
    <property type="entry name" value="WSC"/>
    <property type="match status" value="1"/>
</dbReference>
<sequence length="116" mass="12102">MTSTSTTTSAKATGPTNLATIGTYSYVGCYIESTTGHALSALIYANNNMTIEICYATCSALPGNYSWFGVEYHRECYCGNSLAAGSVPAASGCVDTCMANTNQICGGASRLSMYNN</sequence>
<evidence type="ECO:0000256" key="1">
    <source>
        <dbReference type="ARBA" id="ARBA00022737"/>
    </source>
</evidence>